<gene>
    <name evidence="1" type="ORF">Ddye_022253</name>
</gene>
<dbReference type="Proteomes" id="UP001280121">
    <property type="component" value="Unassembled WGS sequence"/>
</dbReference>
<comment type="caution">
    <text evidence="1">The sequence shown here is derived from an EMBL/GenBank/DDBJ whole genome shotgun (WGS) entry which is preliminary data.</text>
</comment>
<evidence type="ECO:0000313" key="1">
    <source>
        <dbReference type="EMBL" id="KAK2647058.1"/>
    </source>
</evidence>
<dbReference type="AlphaFoldDB" id="A0AAD9WYA5"/>
<sequence length="89" mass="9290">MKTRAKISTPGKNQLQLKICFVGKEPLTCCADELGVVGDLTEFPGRKLDVGGDFLAGCAGVLIVGGEFLARFAGELIEGAFTLSGLAEE</sequence>
<name>A0AAD9WYA5_9ROSI</name>
<proteinExistence type="predicted"/>
<reference evidence="1" key="1">
    <citation type="journal article" date="2023" name="Plant J.">
        <title>Genome sequences and population genomics provide insights into the demographic history, inbreeding, and mutation load of two 'living fossil' tree species of Dipteronia.</title>
        <authorList>
            <person name="Feng Y."/>
            <person name="Comes H.P."/>
            <person name="Chen J."/>
            <person name="Zhu S."/>
            <person name="Lu R."/>
            <person name="Zhang X."/>
            <person name="Li P."/>
            <person name="Qiu J."/>
            <person name="Olsen K.M."/>
            <person name="Qiu Y."/>
        </authorList>
    </citation>
    <scope>NUCLEOTIDE SEQUENCE</scope>
    <source>
        <strain evidence="1">KIB01</strain>
    </source>
</reference>
<protein>
    <submittedName>
        <fullName evidence="1">Uncharacterized protein</fullName>
    </submittedName>
</protein>
<keyword evidence="2" id="KW-1185">Reference proteome</keyword>
<evidence type="ECO:0000313" key="2">
    <source>
        <dbReference type="Proteomes" id="UP001280121"/>
    </source>
</evidence>
<organism evidence="1 2">
    <name type="scientific">Dipteronia dyeriana</name>
    <dbReference type="NCBI Taxonomy" id="168575"/>
    <lineage>
        <taxon>Eukaryota</taxon>
        <taxon>Viridiplantae</taxon>
        <taxon>Streptophyta</taxon>
        <taxon>Embryophyta</taxon>
        <taxon>Tracheophyta</taxon>
        <taxon>Spermatophyta</taxon>
        <taxon>Magnoliopsida</taxon>
        <taxon>eudicotyledons</taxon>
        <taxon>Gunneridae</taxon>
        <taxon>Pentapetalae</taxon>
        <taxon>rosids</taxon>
        <taxon>malvids</taxon>
        <taxon>Sapindales</taxon>
        <taxon>Sapindaceae</taxon>
        <taxon>Hippocastanoideae</taxon>
        <taxon>Acereae</taxon>
        <taxon>Dipteronia</taxon>
    </lineage>
</organism>
<accession>A0AAD9WYA5</accession>
<dbReference type="EMBL" id="JANJYI010000006">
    <property type="protein sequence ID" value="KAK2647058.1"/>
    <property type="molecule type" value="Genomic_DNA"/>
</dbReference>